<dbReference type="Proteomes" id="UP000095751">
    <property type="component" value="Unassembled WGS sequence"/>
</dbReference>
<feature type="compositionally biased region" description="Basic and acidic residues" evidence="8">
    <location>
        <begin position="46"/>
        <end position="58"/>
    </location>
</feature>
<dbReference type="SMART" id="SM00184">
    <property type="entry name" value="RING"/>
    <property type="match status" value="1"/>
</dbReference>
<dbReference type="InterPro" id="IPR039396">
    <property type="entry name" value="Deltex_C"/>
</dbReference>
<dbReference type="GO" id="GO:0016567">
    <property type="term" value="P:protein ubiquitination"/>
    <property type="evidence" value="ECO:0007669"/>
    <property type="project" value="UniProtKB-UniPathway"/>
</dbReference>
<dbReference type="PROSITE" id="PS50089">
    <property type="entry name" value="ZF_RING_2"/>
    <property type="match status" value="1"/>
</dbReference>
<evidence type="ECO:0000256" key="5">
    <source>
        <dbReference type="ARBA" id="ARBA00022679"/>
    </source>
</evidence>
<comment type="catalytic activity">
    <reaction evidence="1">
        <text>S-ubiquitinyl-[E2 ubiquitin-conjugating enzyme]-L-cysteine + [acceptor protein]-L-lysine = [E2 ubiquitin-conjugating enzyme]-L-cysteine + N(6)-ubiquitinyl-[acceptor protein]-L-lysine.</text>
        <dbReference type="EC" id="2.3.2.27"/>
    </reaction>
</comment>
<dbReference type="EC" id="2.3.2.27" evidence="4"/>
<dbReference type="PANTHER" id="PTHR12622">
    <property type="entry name" value="DELTEX-RELATED"/>
    <property type="match status" value="1"/>
</dbReference>
<dbReference type="Pfam" id="PF13639">
    <property type="entry name" value="zf-RING_2"/>
    <property type="match status" value="1"/>
</dbReference>
<dbReference type="Pfam" id="PF18102">
    <property type="entry name" value="DTC"/>
    <property type="match status" value="1"/>
</dbReference>
<evidence type="ECO:0000256" key="4">
    <source>
        <dbReference type="ARBA" id="ARBA00012483"/>
    </source>
</evidence>
<dbReference type="InterPro" id="IPR013083">
    <property type="entry name" value="Znf_RING/FYVE/PHD"/>
</dbReference>
<proteinExistence type="inferred from homology"/>
<evidence type="ECO:0000313" key="11">
    <source>
        <dbReference type="Proteomes" id="UP000095751"/>
    </source>
</evidence>
<feature type="region of interest" description="Disordered" evidence="8">
    <location>
        <begin position="108"/>
        <end position="127"/>
    </location>
</feature>
<reference evidence="10 11" key="1">
    <citation type="submission" date="2016-09" db="EMBL/GenBank/DDBJ databases">
        <title>Extensive genetic diversity and differential bi-allelic expression allows diatom success in the polar Southern Ocean.</title>
        <authorList>
            <consortium name="DOE Joint Genome Institute"/>
            <person name="Mock T."/>
            <person name="Otillar R.P."/>
            <person name="Strauss J."/>
            <person name="Dupont C."/>
            <person name="Frickenhaus S."/>
            <person name="Maumus F."/>
            <person name="Mcmullan M."/>
            <person name="Sanges R."/>
            <person name="Schmutz J."/>
            <person name="Toseland A."/>
            <person name="Valas R."/>
            <person name="Veluchamy A."/>
            <person name="Ward B.J."/>
            <person name="Allen A."/>
            <person name="Barry K."/>
            <person name="Falciatore A."/>
            <person name="Ferrante M."/>
            <person name="Fortunato A.E."/>
            <person name="Gloeckner G."/>
            <person name="Gruber A."/>
            <person name="Hipkin R."/>
            <person name="Janech M."/>
            <person name="Kroth P."/>
            <person name="Leese F."/>
            <person name="Lindquist E."/>
            <person name="Lyon B.R."/>
            <person name="Martin J."/>
            <person name="Mayer C."/>
            <person name="Parker M."/>
            <person name="Quesneville H."/>
            <person name="Raymond J."/>
            <person name="Uhlig C."/>
            <person name="Valentin K.U."/>
            <person name="Worden A.Z."/>
            <person name="Armbrust E.V."/>
            <person name="Bowler C."/>
            <person name="Green B."/>
            <person name="Moulton V."/>
            <person name="Van Oosterhout C."/>
            <person name="Grigoriev I."/>
        </authorList>
    </citation>
    <scope>NUCLEOTIDE SEQUENCE [LARGE SCALE GENOMIC DNA]</scope>
    <source>
        <strain evidence="10 11">CCMP1102</strain>
    </source>
</reference>
<evidence type="ECO:0000313" key="10">
    <source>
        <dbReference type="EMBL" id="OEU17440.1"/>
    </source>
</evidence>
<dbReference type="InterPro" id="IPR001841">
    <property type="entry name" value="Znf_RING"/>
</dbReference>
<dbReference type="OrthoDB" id="200848at2759"/>
<dbReference type="Gene3D" id="3.30.390.130">
    <property type="match status" value="1"/>
</dbReference>
<gene>
    <name evidence="10" type="ORF">FRACYDRAFT_237857</name>
</gene>
<evidence type="ECO:0000256" key="7">
    <source>
        <dbReference type="PROSITE-ProRule" id="PRU00175"/>
    </source>
</evidence>
<keyword evidence="11" id="KW-1185">Reference proteome</keyword>
<keyword evidence="6" id="KW-0479">Metal-binding</keyword>
<dbReference type="GO" id="GO:0007219">
    <property type="term" value="P:Notch signaling pathway"/>
    <property type="evidence" value="ECO:0007669"/>
    <property type="project" value="InterPro"/>
</dbReference>
<keyword evidence="7" id="KW-0862">Zinc</keyword>
<organism evidence="10 11">
    <name type="scientific">Fragilariopsis cylindrus CCMP1102</name>
    <dbReference type="NCBI Taxonomy" id="635003"/>
    <lineage>
        <taxon>Eukaryota</taxon>
        <taxon>Sar</taxon>
        <taxon>Stramenopiles</taxon>
        <taxon>Ochrophyta</taxon>
        <taxon>Bacillariophyta</taxon>
        <taxon>Bacillariophyceae</taxon>
        <taxon>Bacillariophycidae</taxon>
        <taxon>Bacillariales</taxon>
        <taxon>Bacillariaceae</taxon>
        <taxon>Fragilariopsis</taxon>
    </lineage>
</organism>
<comment type="pathway">
    <text evidence="2">Protein modification; protein ubiquitination.</text>
</comment>
<dbReference type="GO" id="GO:0061630">
    <property type="term" value="F:ubiquitin protein ligase activity"/>
    <property type="evidence" value="ECO:0007669"/>
    <property type="project" value="UniProtKB-EC"/>
</dbReference>
<sequence length="952" mass="104897">MWVWIHRVVNHFVPRIEEWWAAIVALFMLHLIQQILVPHHSQVVEERSQEQSENDGRDCAPYPPKKKITNNRRMIPLNPVIPMRVQKGKQRKNTHSNYARYPPISAKAPTLSRRSSKPIHGGSSLLTQPVSFPNSNEDFLARSYRLKFDQENEMKFALSKAWRFVEDLQILVWDFQNKDYLSSPLVFGNNDIVPHYEAMIRKIYKQQDPDKLVELKSILKKYKGLGHRIPLGFGAPDPASNNTGFVGKAAVGSSPFGLAAASSGVFANSSPFGGNTTLAPNGAFGAPLAAQSQSPFATAASVPPGGFGRQAQALSSSTFGAFSSSNANSNPKQPPFDGGSVPPTSTFGNATPSLSCSSIVALSPSPFGGGFRGIQNNASIGIGAASTLSTVFGRQFHTTNNNISNTGFGGQPASSISPFGSGPAASSGFGAGGEFGRTTTTHAFGGHPQATGGMFGTPTQAFDPLPPLQVREPGTRVAPIQAQSRQDGSRNIRLHSILAMHQYADRSFDELRFEDYCQGNKGNDCPLKILANDDLVFLAERIFLRQEIFCSDDKCRRVDIGYHYTKPEYLNRIRTDGLLNQKERSSKQISSNYNGSRYGEGIYTANDAHSFSDYGSVGLMVLRLKGESMDAKEAGRGYDNGNDSITSRKRPSLLVLKDCSQCLPVIQFPAEEFSTSQEGLARLRLFERKLQCLVEDYFHRNENTRLKSSADRVNYRRCNVKSRARKKMPKLVYTPQIIAYEAPATFNKVDLTALCIDVGIHCVNIEDKCPICVCTYNLSSKKVALKSCGHEFHKDCAIPMLATSHLCPICRSPQDTIRGKMPSGIMTVTIDKSKHCEGSKNYSTIVIDYEIFAGMQKDYHEEPGQRHSSASRTAFIPYTSEGIGLSYRLQEAFRRGLTFTVGTSMTSGERNQVVWSSIHHKTKLNGGTENYGYPDLTYINRCNHELDTFGVP</sequence>
<dbReference type="EMBL" id="KV784357">
    <property type="protein sequence ID" value="OEU17440.1"/>
    <property type="molecule type" value="Genomic_DNA"/>
</dbReference>
<dbReference type="Gene3D" id="1.10.10.2360">
    <property type="match status" value="1"/>
</dbReference>
<evidence type="ECO:0000256" key="3">
    <source>
        <dbReference type="ARBA" id="ARBA00009413"/>
    </source>
</evidence>
<feature type="region of interest" description="Disordered" evidence="8">
    <location>
        <begin position="46"/>
        <end position="68"/>
    </location>
</feature>
<dbReference type="InterPro" id="IPR039399">
    <property type="entry name" value="Deltex_C_sf"/>
</dbReference>
<protein>
    <recommendedName>
        <fullName evidence="4">RING-type E3 ubiquitin transferase</fullName>
        <ecNumber evidence="4">2.3.2.27</ecNumber>
    </recommendedName>
</protein>
<feature type="domain" description="RING-type" evidence="9">
    <location>
        <begin position="769"/>
        <end position="811"/>
    </location>
</feature>
<keyword evidence="7" id="KW-0863">Zinc-finger</keyword>
<dbReference type="UniPathway" id="UPA00143"/>
<dbReference type="SUPFAM" id="SSF57850">
    <property type="entry name" value="RING/U-box"/>
    <property type="match status" value="1"/>
</dbReference>
<feature type="region of interest" description="Disordered" evidence="8">
    <location>
        <begin position="322"/>
        <end position="347"/>
    </location>
</feature>
<dbReference type="Gene3D" id="3.30.40.10">
    <property type="entry name" value="Zinc/RING finger domain, C3HC4 (zinc finger)"/>
    <property type="match status" value="1"/>
</dbReference>
<comment type="similarity">
    <text evidence="3">Belongs to the Deltex family.</text>
</comment>
<evidence type="ECO:0000256" key="2">
    <source>
        <dbReference type="ARBA" id="ARBA00004906"/>
    </source>
</evidence>
<keyword evidence="5" id="KW-0808">Transferase</keyword>
<evidence type="ECO:0000256" key="8">
    <source>
        <dbReference type="SAM" id="MobiDB-lite"/>
    </source>
</evidence>
<dbReference type="InParanoid" id="A0A1E7FGZ0"/>
<accession>A0A1E7FGZ0</accession>
<name>A0A1E7FGZ0_9STRA</name>
<evidence type="ECO:0000259" key="9">
    <source>
        <dbReference type="PROSITE" id="PS50089"/>
    </source>
</evidence>
<evidence type="ECO:0000256" key="6">
    <source>
        <dbReference type="ARBA" id="ARBA00022723"/>
    </source>
</evidence>
<dbReference type="InterPro" id="IPR039398">
    <property type="entry name" value="Deltex_fam"/>
</dbReference>
<evidence type="ECO:0000256" key="1">
    <source>
        <dbReference type="ARBA" id="ARBA00000900"/>
    </source>
</evidence>
<dbReference type="AlphaFoldDB" id="A0A1E7FGZ0"/>
<dbReference type="KEGG" id="fcy:FRACYDRAFT_237857"/>
<dbReference type="GO" id="GO:0008270">
    <property type="term" value="F:zinc ion binding"/>
    <property type="evidence" value="ECO:0007669"/>
    <property type="project" value="UniProtKB-KW"/>
</dbReference>